<accession>A0AAD3HGV9</accession>
<dbReference type="Proteomes" id="UP001054857">
    <property type="component" value="Unassembled WGS sequence"/>
</dbReference>
<feature type="compositionally biased region" description="Low complexity" evidence="1">
    <location>
        <begin position="35"/>
        <end position="50"/>
    </location>
</feature>
<feature type="region of interest" description="Disordered" evidence="1">
    <location>
        <begin position="1"/>
        <end position="167"/>
    </location>
</feature>
<evidence type="ECO:0000256" key="1">
    <source>
        <dbReference type="SAM" id="MobiDB-lite"/>
    </source>
</evidence>
<feature type="region of interest" description="Disordered" evidence="1">
    <location>
        <begin position="309"/>
        <end position="329"/>
    </location>
</feature>
<feature type="compositionally biased region" description="Low complexity" evidence="1">
    <location>
        <begin position="354"/>
        <end position="363"/>
    </location>
</feature>
<feature type="region of interest" description="Disordered" evidence="1">
    <location>
        <begin position="345"/>
        <end position="385"/>
    </location>
</feature>
<reference evidence="2 3" key="1">
    <citation type="journal article" date="2021" name="Sci. Rep.">
        <title>Genome sequencing of the multicellular alga Astrephomene provides insights into convergent evolution of germ-soma differentiation.</title>
        <authorList>
            <person name="Yamashita S."/>
            <person name="Yamamoto K."/>
            <person name="Matsuzaki R."/>
            <person name="Suzuki S."/>
            <person name="Yamaguchi H."/>
            <person name="Hirooka S."/>
            <person name="Minakuchi Y."/>
            <person name="Miyagishima S."/>
            <person name="Kawachi M."/>
            <person name="Toyoda A."/>
            <person name="Nozaki H."/>
        </authorList>
    </citation>
    <scope>NUCLEOTIDE SEQUENCE [LARGE SCALE GENOMIC DNA]</scope>
    <source>
        <strain evidence="2 3">NIES-4017</strain>
    </source>
</reference>
<feature type="region of interest" description="Disordered" evidence="1">
    <location>
        <begin position="233"/>
        <end position="254"/>
    </location>
</feature>
<dbReference type="EMBL" id="BMAR01000001">
    <property type="protein sequence ID" value="GFR39920.1"/>
    <property type="molecule type" value="Genomic_DNA"/>
</dbReference>
<dbReference type="AlphaFoldDB" id="A0AAD3HGV9"/>
<protein>
    <submittedName>
        <fullName evidence="2">Uncharacterized protein</fullName>
    </submittedName>
</protein>
<gene>
    <name evidence="2" type="ORF">Agub_g428</name>
</gene>
<feature type="compositionally biased region" description="Gly residues" evidence="1">
    <location>
        <begin position="235"/>
        <end position="251"/>
    </location>
</feature>
<proteinExistence type="predicted"/>
<feature type="region of interest" description="Disordered" evidence="1">
    <location>
        <begin position="584"/>
        <end position="625"/>
    </location>
</feature>
<feature type="compositionally biased region" description="Low complexity" evidence="1">
    <location>
        <begin position="73"/>
        <end position="82"/>
    </location>
</feature>
<evidence type="ECO:0000313" key="2">
    <source>
        <dbReference type="EMBL" id="GFR39920.1"/>
    </source>
</evidence>
<evidence type="ECO:0000313" key="3">
    <source>
        <dbReference type="Proteomes" id="UP001054857"/>
    </source>
</evidence>
<organism evidence="2 3">
    <name type="scientific">Astrephomene gubernaculifera</name>
    <dbReference type="NCBI Taxonomy" id="47775"/>
    <lineage>
        <taxon>Eukaryota</taxon>
        <taxon>Viridiplantae</taxon>
        <taxon>Chlorophyta</taxon>
        <taxon>core chlorophytes</taxon>
        <taxon>Chlorophyceae</taxon>
        <taxon>CS clade</taxon>
        <taxon>Chlamydomonadales</taxon>
        <taxon>Astrephomenaceae</taxon>
        <taxon>Astrephomene</taxon>
    </lineage>
</organism>
<feature type="compositionally biased region" description="Gly residues" evidence="1">
    <location>
        <begin position="598"/>
        <end position="610"/>
    </location>
</feature>
<sequence>MAKAATINVNDIFAPPHPQGASSANSYGEPLPTLANSAGPGPSSLGAAANRLSGQVLAVSSEKEKAANRNAISGRRSGGPSSAALQPNLLQFNDGRPHGQPSARLPPLPQGYGPGSFSSTSQQPPGAGTATSSSPQPPEPLQPLIQHPAMLPGPTPASHPYHPKRKPPSAFMRNNHLRHFDVHLHHPHHQSAGPSRSYGSFDPTYATQFASDQQQQYAEAVVAAAAEAMAQSDWGDGGGGGGGGGAAGTFPGGPPWGVSSVSDLEALDSILDQLVVVDARMRKALLKGPLISFETVVPEHILNGGMMQPMQHQRGGGGGAAGAAPAAGAEEDKDRIFITAVKGIAEEGEEEEQPQAAATATATSSPRPPADAVSATATASIQPTPRPVSDMLPAAHQDVAIAEAAAAGAAASSLGAAGGEGGDPLETAMFRPAIPNTTLHPTFTRAYLASKLAAKAQLLPPPPPATAEHLLRSRPPAFIAAPSYDQLCSQIRDVQRQYTCGTSRPSNSGAGTAAAAAVAAGPNVGAIVASAPPTASALMANLLSGGTNSQYISGLDGPTLEEVVAHQDLPICLERVRPTFVALKTKAGRAPSPKRRGSPGGTRTLGGGGDGADEAGSRGLSGRRL</sequence>
<keyword evidence="3" id="KW-1185">Reference proteome</keyword>
<comment type="caution">
    <text evidence="2">The sequence shown here is derived from an EMBL/GenBank/DDBJ whole genome shotgun (WGS) entry which is preliminary data.</text>
</comment>
<name>A0AAD3HGV9_9CHLO</name>